<accession>A0A0R3TXC9</accession>
<feature type="signal peptide" evidence="1">
    <location>
        <begin position="1"/>
        <end position="19"/>
    </location>
</feature>
<feature type="chain" id="PRO_5043132120" evidence="1">
    <location>
        <begin position="20"/>
        <end position="219"/>
    </location>
</feature>
<keyword evidence="1" id="KW-0732">Signal</keyword>
<dbReference type="OrthoDB" id="43654at2759"/>
<reference evidence="5" key="1">
    <citation type="submission" date="2017-02" db="UniProtKB">
        <authorList>
            <consortium name="WormBaseParasite"/>
        </authorList>
    </citation>
    <scope>IDENTIFICATION</scope>
</reference>
<gene>
    <name evidence="3" type="ORF">HNAJ_LOCUS12502</name>
</gene>
<dbReference type="PANTHER" id="PTHR10334">
    <property type="entry name" value="CYSTEINE-RICH SECRETORY PROTEIN-RELATED"/>
    <property type="match status" value="1"/>
</dbReference>
<evidence type="ECO:0000313" key="4">
    <source>
        <dbReference type="Proteomes" id="UP000278807"/>
    </source>
</evidence>
<protein>
    <submittedName>
        <fullName evidence="5">SCP domain-containing protein</fullName>
    </submittedName>
</protein>
<reference evidence="3 4" key="2">
    <citation type="submission" date="2018-11" db="EMBL/GenBank/DDBJ databases">
        <authorList>
            <consortium name="Pathogen Informatics"/>
        </authorList>
    </citation>
    <scope>NUCLEOTIDE SEQUENCE [LARGE SCALE GENOMIC DNA]</scope>
</reference>
<evidence type="ECO:0000313" key="5">
    <source>
        <dbReference type="WBParaSite" id="HNAJ_0001252401-mRNA-1"/>
    </source>
</evidence>
<feature type="domain" description="SCP" evidence="2">
    <location>
        <begin position="67"/>
        <end position="203"/>
    </location>
</feature>
<name>A0A0R3TXC9_RODNA</name>
<dbReference type="Gene3D" id="3.40.33.10">
    <property type="entry name" value="CAP"/>
    <property type="match status" value="1"/>
</dbReference>
<dbReference type="AlphaFoldDB" id="A0A0R3TXC9"/>
<evidence type="ECO:0000259" key="2">
    <source>
        <dbReference type="SMART" id="SM00198"/>
    </source>
</evidence>
<proteinExistence type="predicted"/>
<sequence length="219" mass="25412">MKSCDLYLRSLLFSILVSAGSSNYTHQPEELRVRDVEVTETTTSYFEEDIEVGLKDRDRINTINEDHFLLNILWLHNEFRRNITDGKVLGQPRAAGLHDLIWDEGLAQLAKGTSRTCKFATTSTYEYDRIGQNIALQSSVEMGFKVWTDESRHYNYRTNRCWTYCYSYKKIVSALTKYLGCGVTECHGYHLLICNYGIGNILSGRPYPMRTVRPMRPRR</sequence>
<dbReference type="InterPro" id="IPR001283">
    <property type="entry name" value="CRISP-related"/>
</dbReference>
<dbReference type="SUPFAM" id="SSF55797">
    <property type="entry name" value="PR-1-like"/>
    <property type="match status" value="1"/>
</dbReference>
<dbReference type="SMART" id="SM00198">
    <property type="entry name" value="SCP"/>
    <property type="match status" value="1"/>
</dbReference>
<evidence type="ECO:0000313" key="3">
    <source>
        <dbReference type="EMBL" id="VDO13283.1"/>
    </source>
</evidence>
<dbReference type="InterPro" id="IPR035940">
    <property type="entry name" value="CAP_sf"/>
</dbReference>
<dbReference type="STRING" id="102285.A0A0R3TXC9"/>
<dbReference type="InterPro" id="IPR014044">
    <property type="entry name" value="CAP_dom"/>
</dbReference>
<evidence type="ECO:0000256" key="1">
    <source>
        <dbReference type="SAM" id="SignalP"/>
    </source>
</evidence>
<organism evidence="5">
    <name type="scientific">Rodentolepis nana</name>
    <name type="common">Dwarf tapeworm</name>
    <name type="synonym">Hymenolepis nana</name>
    <dbReference type="NCBI Taxonomy" id="102285"/>
    <lineage>
        <taxon>Eukaryota</taxon>
        <taxon>Metazoa</taxon>
        <taxon>Spiralia</taxon>
        <taxon>Lophotrochozoa</taxon>
        <taxon>Platyhelminthes</taxon>
        <taxon>Cestoda</taxon>
        <taxon>Eucestoda</taxon>
        <taxon>Cyclophyllidea</taxon>
        <taxon>Hymenolepididae</taxon>
        <taxon>Rodentolepis</taxon>
    </lineage>
</organism>
<keyword evidence="4" id="KW-1185">Reference proteome</keyword>
<dbReference type="EMBL" id="UZAE01014374">
    <property type="protein sequence ID" value="VDO13283.1"/>
    <property type="molecule type" value="Genomic_DNA"/>
</dbReference>
<dbReference type="Pfam" id="PF00188">
    <property type="entry name" value="CAP"/>
    <property type="match status" value="1"/>
</dbReference>
<dbReference type="CDD" id="cd05380">
    <property type="entry name" value="CAP_euk"/>
    <property type="match status" value="1"/>
</dbReference>
<dbReference type="WBParaSite" id="HNAJ_0001252401-mRNA-1">
    <property type="protein sequence ID" value="HNAJ_0001252401-mRNA-1"/>
    <property type="gene ID" value="HNAJ_0001252401"/>
</dbReference>
<dbReference type="Proteomes" id="UP000278807">
    <property type="component" value="Unassembled WGS sequence"/>
</dbReference>